<feature type="transmembrane region" description="Helical" evidence="1">
    <location>
        <begin position="20"/>
        <end position="46"/>
    </location>
</feature>
<dbReference type="Pfam" id="PF13346">
    <property type="entry name" value="ABC2_membrane_5"/>
    <property type="match status" value="1"/>
</dbReference>
<dbReference type="PANTHER" id="PTHR41309:SF2">
    <property type="entry name" value="MEMBRANE PROTEIN"/>
    <property type="match status" value="1"/>
</dbReference>
<organism evidence="2 3">
    <name type="scientific">Bacillus cereus</name>
    <dbReference type="NCBI Taxonomy" id="1396"/>
    <lineage>
        <taxon>Bacteria</taxon>
        <taxon>Bacillati</taxon>
        <taxon>Bacillota</taxon>
        <taxon>Bacilli</taxon>
        <taxon>Bacillales</taxon>
        <taxon>Bacillaceae</taxon>
        <taxon>Bacillus</taxon>
        <taxon>Bacillus cereus group</taxon>
    </lineage>
</organism>
<comment type="caution">
    <text evidence="2">The sequence shown here is derived from an EMBL/GenBank/DDBJ whole genome shotgun (WGS) entry which is preliminary data.</text>
</comment>
<reference evidence="2 3" key="1">
    <citation type="submission" date="2015-09" db="EMBL/GenBank/DDBJ databases">
        <title>Bacillus cereus food isolates.</title>
        <authorList>
            <person name="Boekhorst J."/>
        </authorList>
    </citation>
    <scope>NUCLEOTIDE SEQUENCE [LARGE SCALE GENOMIC DNA]</scope>
    <source>
        <strain evidence="2 3">B4088</strain>
    </source>
</reference>
<dbReference type="PATRIC" id="fig|1396.535.peg.5117"/>
<feature type="transmembrane region" description="Helical" evidence="1">
    <location>
        <begin position="136"/>
        <end position="158"/>
    </location>
</feature>
<protein>
    <recommendedName>
        <fullName evidence="4">ABC-2 transporter permease</fullName>
    </recommendedName>
</protein>
<evidence type="ECO:0000313" key="2">
    <source>
        <dbReference type="EMBL" id="KZD69765.1"/>
    </source>
</evidence>
<feature type="transmembrane region" description="Helical" evidence="1">
    <location>
        <begin position="76"/>
        <end position="98"/>
    </location>
</feature>
<dbReference type="AlphaFoldDB" id="A0A164Q5H8"/>
<feature type="transmembrane region" description="Helical" evidence="1">
    <location>
        <begin position="110"/>
        <end position="129"/>
    </location>
</feature>
<dbReference type="PANTHER" id="PTHR41309">
    <property type="entry name" value="MEMBRANE PROTEIN-RELATED"/>
    <property type="match status" value="1"/>
</dbReference>
<evidence type="ECO:0000313" key="3">
    <source>
        <dbReference type="Proteomes" id="UP000076482"/>
    </source>
</evidence>
<dbReference type="Proteomes" id="UP000076482">
    <property type="component" value="Unassembled WGS sequence"/>
</dbReference>
<evidence type="ECO:0008006" key="4">
    <source>
        <dbReference type="Google" id="ProtNLM"/>
    </source>
</evidence>
<keyword evidence="1" id="KW-1133">Transmembrane helix</keyword>
<keyword evidence="1" id="KW-0472">Membrane</keyword>
<sequence>MLNLIKKDLILQKNFLPAYLLFLVTYLWAGMDVAYVIIICSAVFVINTYQSDDKDNANILVNSLPYTRKEIISSKYVGTLFFTIVIIPFCLVGKYFILDSMEFQLSLESYILGFLAVMLITAFYIPFFVTFKVKTLVPVFIFLSIGVIYLMRNTPYLLNKYANGVLTFLKEISNLKLFLIFAVIAVGCYGVSWILSIRIYQNKAL</sequence>
<gene>
    <name evidence="2" type="ORF">B4088_1224</name>
</gene>
<dbReference type="InterPro" id="IPR025699">
    <property type="entry name" value="ABC2_memb-like"/>
</dbReference>
<dbReference type="RefSeq" id="WP_063260319.1">
    <property type="nucleotide sequence ID" value="NZ_LJKE01000031.1"/>
</dbReference>
<keyword evidence="1" id="KW-0812">Transmembrane</keyword>
<name>A0A164Q5H8_BACCE</name>
<proteinExistence type="predicted"/>
<feature type="transmembrane region" description="Helical" evidence="1">
    <location>
        <begin position="178"/>
        <end position="200"/>
    </location>
</feature>
<dbReference type="EMBL" id="LJKE01000031">
    <property type="protein sequence ID" value="KZD69765.1"/>
    <property type="molecule type" value="Genomic_DNA"/>
</dbReference>
<evidence type="ECO:0000256" key="1">
    <source>
        <dbReference type="SAM" id="Phobius"/>
    </source>
</evidence>
<accession>A0A164Q5H8</accession>